<dbReference type="EMBL" id="WTPW01000181">
    <property type="protein sequence ID" value="KAF0538425.1"/>
    <property type="molecule type" value="Genomic_DNA"/>
</dbReference>
<evidence type="ECO:0000313" key="2">
    <source>
        <dbReference type="EMBL" id="KAF0538425.1"/>
    </source>
</evidence>
<proteinExistence type="predicted"/>
<accession>A0A8H4AW85</accession>
<keyword evidence="3" id="KW-1185">Reference proteome</keyword>
<name>A0A8H4AW85_GIGMA</name>
<evidence type="ECO:0000256" key="1">
    <source>
        <dbReference type="SAM" id="MobiDB-lite"/>
    </source>
</evidence>
<sequence>MITEQREIANEQQLRRAISTQRPNPKRPEKLLLPNKINLPSLPKSPIGFKFPGNWAAAKQQQLHRPKTPSSLRNSVDIAQEEIDEILKTPTINLEEGQALLPPRNRGFSPIRKQDKRTYITYDKTLSMYDPKKLRQYTPSLLSKFTSQPSHDEIANELESKRFWNNSETSSKEEYYVPGGKIKIDKTSSIPIQALLKEEHIHKVKEEGFGISTSEDEVPKEESDNEEETDLHIRLNHIHPYTRKKIVSTIIRDQK</sequence>
<dbReference type="Proteomes" id="UP000439903">
    <property type="component" value="Unassembled WGS sequence"/>
</dbReference>
<dbReference type="AlphaFoldDB" id="A0A8H4AW85"/>
<feature type="region of interest" description="Disordered" evidence="1">
    <location>
        <begin position="1"/>
        <end position="31"/>
    </location>
</feature>
<reference evidence="2 3" key="1">
    <citation type="journal article" date="2019" name="Environ. Microbiol.">
        <title>At the nexus of three kingdoms: the genome of the mycorrhizal fungus Gigaspora margarita provides insights into plant, endobacterial and fungal interactions.</title>
        <authorList>
            <person name="Venice F."/>
            <person name="Ghignone S."/>
            <person name="Salvioli di Fossalunga A."/>
            <person name="Amselem J."/>
            <person name="Novero M."/>
            <person name="Xianan X."/>
            <person name="Sedzielewska Toro K."/>
            <person name="Morin E."/>
            <person name="Lipzen A."/>
            <person name="Grigoriev I.V."/>
            <person name="Henrissat B."/>
            <person name="Martin F.M."/>
            <person name="Bonfante P."/>
        </authorList>
    </citation>
    <scope>NUCLEOTIDE SEQUENCE [LARGE SCALE GENOMIC DNA]</scope>
    <source>
        <strain evidence="2 3">BEG34</strain>
    </source>
</reference>
<protein>
    <submittedName>
        <fullName evidence="2">Uncharacterized protein</fullName>
    </submittedName>
</protein>
<organism evidence="2 3">
    <name type="scientific">Gigaspora margarita</name>
    <dbReference type="NCBI Taxonomy" id="4874"/>
    <lineage>
        <taxon>Eukaryota</taxon>
        <taxon>Fungi</taxon>
        <taxon>Fungi incertae sedis</taxon>
        <taxon>Mucoromycota</taxon>
        <taxon>Glomeromycotina</taxon>
        <taxon>Glomeromycetes</taxon>
        <taxon>Diversisporales</taxon>
        <taxon>Gigasporaceae</taxon>
        <taxon>Gigaspora</taxon>
    </lineage>
</organism>
<dbReference type="OrthoDB" id="2494581at2759"/>
<comment type="caution">
    <text evidence="2">The sequence shown here is derived from an EMBL/GenBank/DDBJ whole genome shotgun (WGS) entry which is preliminary data.</text>
</comment>
<gene>
    <name evidence="2" type="ORF">F8M41_007831</name>
</gene>
<evidence type="ECO:0000313" key="3">
    <source>
        <dbReference type="Proteomes" id="UP000439903"/>
    </source>
</evidence>